<keyword evidence="6" id="KW-0206">Cytoskeleton</keyword>
<gene>
    <name evidence="11" type="primary">LOC110204080</name>
</gene>
<evidence type="ECO:0000256" key="5">
    <source>
        <dbReference type="ARBA" id="ARBA00022829"/>
    </source>
</evidence>
<dbReference type="GO" id="GO:0032133">
    <property type="term" value="C:chromosome passenger complex"/>
    <property type="evidence" value="ECO:0007669"/>
    <property type="project" value="TreeGrafter"/>
</dbReference>
<dbReference type="PANTHER" id="PTHR13142">
    <property type="entry name" value="INNER CENTROMERE PROTEIN"/>
    <property type="match status" value="1"/>
</dbReference>
<dbReference type="GO" id="GO:1990385">
    <property type="term" value="C:meiotic spindle midzone"/>
    <property type="evidence" value="ECO:0007669"/>
    <property type="project" value="TreeGrafter"/>
</dbReference>
<organism evidence="10 11">
    <name type="scientific">Phascolarctos cinereus</name>
    <name type="common">Koala</name>
    <dbReference type="NCBI Taxonomy" id="38626"/>
    <lineage>
        <taxon>Eukaryota</taxon>
        <taxon>Metazoa</taxon>
        <taxon>Chordata</taxon>
        <taxon>Craniata</taxon>
        <taxon>Vertebrata</taxon>
        <taxon>Euteleostomi</taxon>
        <taxon>Mammalia</taxon>
        <taxon>Metatheria</taxon>
        <taxon>Diprotodontia</taxon>
        <taxon>Phascolarctidae</taxon>
        <taxon>Phascolarctos</taxon>
    </lineage>
</organism>
<dbReference type="AlphaFoldDB" id="A0A6P5JX27"/>
<dbReference type="Gene3D" id="6.10.250.2990">
    <property type="match status" value="1"/>
</dbReference>
<feature type="region of interest" description="Disordered" evidence="8">
    <location>
        <begin position="174"/>
        <end position="194"/>
    </location>
</feature>
<protein>
    <submittedName>
        <fullName evidence="11">Inner centromere protein-like</fullName>
    </submittedName>
</protein>
<comment type="similarity">
    <text evidence="3">Belongs to the INCENP family.</text>
</comment>
<accession>A0A6P5JX27</accession>
<feature type="domain" description="Inner centromere protein ARK-binding" evidence="9">
    <location>
        <begin position="230"/>
        <end position="286"/>
    </location>
</feature>
<keyword evidence="10" id="KW-1185">Reference proteome</keyword>
<evidence type="ECO:0000256" key="4">
    <source>
        <dbReference type="ARBA" id="ARBA00022490"/>
    </source>
</evidence>
<dbReference type="Pfam" id="PF03941">
    <property type="entry name" value="INCENP_ARK-bind"/>
    <property type="match status" value="1"/>
</dbReference>
<dbReference type="GO" id="GO:0051310">
    <property type="term" value="P:metaphase chromosome alignment"/>
    <property type="evidence" value="ECO:0007669"/>
    <property type="project" value="TreeGrafter"/>
</dbReference>
<feature type="region of interest" description="Disordered" evidence="8">
    <location>
        <begin position="213"/>
        <end position="254"/>
    </location>
</feature>
<evidence type="ECO:0000256" key="6">
    <source>
        <dbReference type="ARBA" id="ARBA00023212"/>
    </source>
</evidence>
<evidence type="ECO:0000256" key="8">
    <source>
        <dbReference type="SAM" id="MobiDB-lite"/>
    </source>
</evidence>
<dbReference type="GO" id="GO:0030496">
    <property type="term" value="C:midbody"/>
    <property type="evidence" value="ECO:0007669"/>
    <property type="project" value="TreeGrafter"/>
</dbReference>
<dbReference type="GO" id="GO:0005634">
    <property type="term" value="C:nucleus"/>
    <property type="evidence" value="ECO:0007669"/>
    <property type="project" value="UniProtKB-SubCell"/>
</dbReference>
<dbReference type="GO" id="GO:0000281">
    <property type="term" value="P:mitotic cytokinesis"/>
    <property type="evidence" value="ECO:0007669"/>
    <property type="project" value="TreeGrafter"/>
</dbReference>
<dbReference type="InterPro" id="IPR005635">
    <property type="entry name" value="Inner_centromere_prot_ARK-bd"/>
</dbReference>
<evidence type="ECO:0000256" key="7">
    <source>
        <dbReference type="ARBA" id="ARBA00023242"/>
    </source>
</evidence>
<evidence type="ECO:0000256" key="1">
    <source>
        <dbReference type="ARBA" id="ARBA00004123"/>
    </source>
</evidence>
<dbReference type="KEGG" id="pcw:110204080"/>
<evidence type="ECO:0000256" key="3">
    <source>
        <dbReference type="ARBA" id="ARBA00010042"/>
    </source>
</evidence>
<keyword evidence="7" id="KW-0539">Nucleus</keyword>
<dbReference type="GO" id="GO:0000776">
    <property type="term" value="C:kinetochore"/>
    <property type="evidence" value="ECO:0007669"/>
    <property type="project" value="TreeGrafter"/>
</dbReference>
<dbReference type="GO" id="GO:0051257">
    <property type="term" value="P:meiotic spindle midzone assembly"/>
    <property type="evidence" value="ECO:0007669"/>
    <property type="project" value="TreeGrafter"/>
</dbReference>
<comment type="subcellular location">
    <subcellularLocation>
        <location evidence="2">Cytoplasm</location>
        <location evidence="2">Cytoskeleton</location>
        <location evidence="2">Spindle</location>
    </subcellularLocation>
    <subcellularLocation>
        <location evidence="1">Nucleus</location>
    </subcellularLocation>
</comment>
<evidence type="ECO:0000313" key="11">
    <source>
        <dbReference type="RefSeq" id="XP_020836084.1"/>
    </source>
</evidence>
<dbReference type="GeneID" id="110204080"/>
<keyword evidence="5" id="KW-0159">Chromosome partition</keyword>
<reference evidence="11" key="1">
    <citation type="submission" date="2025-08" db="UniProtKB">
        <authorList>
            <consortium name="RefSeq"/>
        </authorList>
    </citation>
    <scope>IDENTIFICATION</scope>
    <source>
        <tissue evidence="11">Spleen</tissue>
    </source>
</reference>
<keyword evidence="4" id="KW-0963">Cytoplasm</keyword>
<evidence type="ECO:0000313" key="10">
    <source>
        <dbReference type="Proteomes" id="UP000515140"/>
    </source>
</evidence>
<dbReference type="PANTHER" id="PTHR13142:SF1">
    <property type="entry name" value="INNER CENTROMERE PROTEIN"/>
    <property type="match status" value="1"/>
</dbReference>
<proteinExistence type="inferred from homology"/>
<dbReference type="Proteomes" id="UP000515140">
    <property type="component" value="Unplaced"/>
</dbReference>
<evidence type="ECO:0000256" key="2">
    <source>
        <dbReference type="ARBA" id="ARBA00004186"/>
    </source>
</evidence>
<dbReference type="RefSeq" id="XP_020836084.1">
    <property type="nucleotide sequence ID" value="XM_020980425.1"/>
</dbReference>
<dbReference type="InParanoid" id="A0A6P5JX27"/>
<name>A0A6P5JX27_PHACI</name>
<sequence length="292" mass="33096">MESVLSYACAVGFLRVNHHAEKRGSQASPDCPRDQCTWKRMRGPAPETRGWEETASQSLRPQHHPLCSPIHKTGAAWLAPSLPAWAEGRVGPRSYTGQPIRPPCFTAPGGGKAEVPGTAAKEEEERLWKVAEARRIMEQEKQQLALEREPEKLQEKWELQEKKRLLWELEKRKKEECHRQQQEPKKLQEEQEKAKDAAAAAWNLVCSSYEMTPQDPAGGPKNSYDNYGMDLHSDDSTDDENQPRKPTPAWASGSQLSQAIIRQYYMSPDIDQLFGTIPSPSLEDIFDKSELH</sequence>
<evidence type="ECO:0000259" key="9">
    <source>
        <dbReference type="Pfam" id="PF03941"/>
    </source>
</evidence>
<feature type="region of interest" description="Disordered" evidence="8">
    <location>
        <begin position="42"/>
        <end position="62"/>
    </location>
</feature>